<evidence type="ECO:0000256" key="13">
    <source>
        <dbReference type="RuleBase" id="RU003691"/>
    </source>
</evidence>
<evidence type="ECO:0000256" key="11">
    <source>
        <dbReference type="PIRSR" id="PIRSR000350-3"/>
    </source>
</evidence>
<comment type="catalytic activity">
    <reaction evidence="9 14">
        <text>2 glutathione + NADP(+) = glutathione disulfide + NADPH + H(+)</text>
        <dbReference type="Rhea" id="RHEA:11740"/>
        <dbReference type="ChEBI" id="CHEBI:15378"/>
        <dbReference type="ChEBI" id="CHEBI:57783"/>
        <dbReference type="ChEBI" id="CHEBI:57925"/>
        <dbReference type="ChEBI" id="CHEBI:58297"/>
        <dbReference type="ChEBI" id="CHEBI:58349"/>
        <dbReference type="EC" id="1.8.1.7"/>
    </reaction>
</comment>
<evidence type="ECO:0000259" key="16">
    <source>
        <dbReference type="Pfam" id="PF07992"/>
    </source>
</evidence>
<name>V4R9Q8_9HYPH</name>
<dbReference type="InterPro" id="IPR006324">
    <property type="entry name" value="GSHR"/>
</dbReference>
<dbReference type="STRING" id="631454.N177_4028"/>
<dbReference type="Gene3D" id="3.30.390.30">
    <property type="match status" value="1"/>
</dbReference>
<dbReference type="GO" id="GO:0005829">
    <property type="term" value="C:cytosol"/>
    <property type="evidence" value="ECO:0007669"/>
    <property type="project" value="TreeGrafter"/>
</dbReference>
<dbReference type="PRINTS" id="PR00368">
    <property type="entry name" value="FADPNR"/>
</dbReference>
<evidence type="ECO:0000259" key="15">
    <source>
        <dbReference type="Pfam" id="PF02852"/>
    </source>
</evidence>
<feature type="binding site" evidence="11">
    <location>
        <position position="264"/>
    </location>
    <ligand>
        <name>NAD(+)</name>
        <dbReference type="ChEBI" id="CHEBI:57540"/>
    </ligand>
</feature>
<dbReference type="PRINTS" id="PR00411">
    <property type="entry name" value="PNDRDTASEI"/>
</dbReference>
<dbReference type="AlphaFoldDB" id="V4R9Q8"/>
<dbReference type="GO" id="GO:0034599">
    <property type="term" value="P:cellular response to oxidative stress"/>
    <property type="evidence" value="ECO:0007669"/>
    <property type="project" value="TreeGrafter"/>
</dbReference>
<dbReference type="GO" id="GO:0050661">
    <property type="term" value="F:NADP binding"/>
    <property type="evidence" value="ECO:0007669"/>
    <property type="project" value="InterPro"/>
</dbReference>
<keyword evidence="8 13" id="KW-0676">Redox-active center</keyword>
<reference evidence="17 18" key="1">
    <citation type="journal article" date="2014" name="Genome Announc.">
        <title>Draft Genome Sequence of Lutibaculum baratangense Strain AMV1T, Isolated from a Mud Volcano in Andamans, India.</title>
        <authorList>
            <person name="Singh A."/>
            <person name="Sreenivas A."/>
            <person name="Sathyanarayana Reddy G."/>
            <person name="Pinnaka A.K."/>
            <person name="Shivaji S."/>
        </authorList>
    </citation>
    <scope>NUCLEOTIDE SEQUENCE [LARGE SCALE GENOMIC DNA]</scope>
    <source>
        <strain evidence="17 18">AMV1</strain>
    </source>
</reference>
<accession>V4R9Q8</accession>
<dbReference type="GO" id="GO:0050660">
    <property type="term" value="F:flavin adenine dinucleotide binding"/>
    <property type="evidence" value="ECO:0007669"/>
    <property type="project" value="InterPro"/>
</dbReference>
<dbReference type="PANTHER" id="PTHR42737">
    <property type="entry name" value="GLUTATHIONE REDUCTASE"/>
    <property type="match status" value="1"/>
</dbReference>
<dbReference type="FunFam" id="3.50.50.60:FF:000051">
    <property type="entry name" value="Glutathione reductase"/>
    <property type="match status" value="1"/>
</dbReference>
<gene>
    <name evidence="17" type="ORF">N177_4028</name>
</gene>
<dbReference type="OrthoDB" id="9776382at2"/>
<dbReference type="EMBL" id="AWXZ01000040">
    <property type="protein sequence ID" value="ESR22891.1"/>
    <property type="molecule type" value="Genomic_DNA"/>
</dbReference>
<keyword evidence="11" id="KW-0520">NAD</keyword>
<keyword evidence="11" id="KW-0547">Nucleotide-binding</keyword>
<evidence type="ECO:0000313" key="17">
    <source>
        <dbReference type="EMBL" id="ESR22891.1"/>
    </source>
</evidence>
<keyword evidence="4 11" id="KW-0274">FAD</keyword>
<dbReference type="NCBIfam" id="TIGR01424">
    <property type="entry name" value="gluta_reduc_2"/>
    <property type="match status" value="1"/>
</dbReference>
<dbReference type="InterPro" id="IPR004099">
    <property type="entry name" value="Pyr_nucl-diS_OxRdtase_dimer"/>
</dbReference>
<evidence type="ECO:0000256" key="6">
    <source>
        <dbReference type="ARBA" id="ARBA00023002"/>
    </source>
</evidence>
<dbReference type="GO" id="GO:0004362">
    <property type="term" value="F:glutathione-disulfide reductase (NADPH) activity"/>
    <property type="evidence" value="ECO:0007669"/>
    <property type="project" value="UniProtKB-EC"/>
</dbReference>
<evidence type="ECO:0000256" key="8">
    <source>
        <dbReference type="ARBA" id="ARBA00023284"/>
    </source>
</evidence>
<evidence type="ECO:0000256" key="9">
    <source>
        <dbReference type="ARBA" id="ARBA00049142"/>
    </source>
</evidence>
<dbReference type="InterPro" id="IPR016156">
    <property type="entry name" value="FAD/NAD-linked_Rdtase_dimer_sf"/>
</dbReference>
<comment type="caution">
    <text evidence="17">The sequence shown here is derived from an EMBL/GenBank/DDBJ whole genome shotgun (WGS) entry which is preliminary data.</text>
</comment>
<dbReference type="PROSITE" id="PS00076">
    <property type="entry name" value="PYRIDINE_REDOX_1"/>
    <property type="match status" value="1"/>
</dbReference>
<evidence type="ECO:0000256" key="12">
    <source>
        <dbReference type="PIRSR" id="PIRSR000350-4"/>
    </source>
</evidence>
<keyword evidence="18" id="KW-1185">Reference proteome</keyword>
<dbReference type="PIRSF" id="PIRSF000350">
    <property type="entry name" value="Mercury_reductase_MerA"/>
    <property type="match status" value="1"/>
</dbReference>
<evidence type="ECO:0000313" key="18">
    <source>
        <dbReference type="Proteomes" id="UP000017819"/>
    </source>
</evidence>
<comment type="subunit">
    <text evidence="2">Homodimer.</text>
</comment>
<dbReference type="Pfam" id="PF07992">
    <property type="entry name" value="Pyr_redox_2"/>
    <property type="match status" value="1"/>
</dbReference>
<dbReference type="SUPFAM" id="SSF55424">
    <property type="entry name" value="FAD/NAD-linked reductases, dimerisation (C-terminal) domain"/>
    <property type="match status" value="1"/>
</dbReference>
<dbReference type="Gene3D" id="3.50.50.60">
    <property type="entry name" value="FAD/NAD(P)-binding domain"/>
    <property type="match status" value="2"/>
</dbReference>
<evidence type="ECO:0000256" key="4">
    <source>
        <dbReference type="ARBA" id="ARBA00022827"/>
    </source>
</evidence>
<dbReference type="RefSeq" id="WP_023434137.1">
    <property type="nucleotide sequence ID" value="NZ_AWXZ01000040.1"/>
</dbReference>
<evidence type="ECO:0000256" key="10">
    <source>
        <dbReference type="PIRSR" id="PIRSR000350-2"/>
    </source>
</evidence>
<evidence type="ECO:0000256" key="1">
    <source>
        <dbReference type="ARBA" id="ARBA00007532"/>
    </source>
</evidence>
<feature type="domain" description="FAD/NAD(P)-binding" evidence="16">
    <location>
        <begin position="6"/>
        <end position="320"/>
    </location>
</feature>
<evidence type="ECO:0000256" key="3">
    <source>
        <dbReference type="ARBA" id="ARBA00022630"/>
    </source>
</evidence>
<dbReference type="Pfam" id="PF02852">
    <property type="entry name" value="Pyr_redox_dim"/>
    <property type="match status" value="1"/>
</dbReference>
<organism evidence="17 18">
    <name type="scientific">Lutibaculum baratangense AMV1</name>
    <dbReference type="NCBI Taxonomy" id="631454"/>
    <lineage>
        <taxon>Bacteria</taxon>
        <taxon>Pseudomonadati</taxon>
        <taxon>Pseudomonadota</taxon>
        <taxon>Alphaproteobacteria</taxon>
        <taxon>Hyphomicrobiales</taxon>
        <taxon>Tepidamorphaceae</taxon>
        <taxon>Lutibaculum</taxon>
    </lineage>
</organism>
<evidence type="ECO:0000256" key="14">
    <source>
        <dbReference type="RuleBase" id="RU365040"/>
    </source>
</evidence>
<evidence type="ECO:0000256" key="7">
    <source>
        <dbReference type="ARBA" id="ARBA00023157"/>
    </source>
</evidence>
<feature type="active site" description="Proton acceptor" evidence="10">
    <location>
        <position position="438"/>
    </location>
</feature>
<dbReference type="EC" id="1.8.1.7" evidence="14"/>
<dbReference type="PATRIC" id="fig|631454.5.peg.3979"/>
<feature type="binding site" evidence="11">
    <location>
        <position position="305"/>
    </location>
    <ligand>
        <name>NAD(+)</name>
        <dbReference type="ChEBI" id="CHEBI:57540"/>
    </ligand>
</feature>
<evidence type="ECO:0000256" key="5">
    <source>
        <dbReference type="ARBA" id="ARBA00022857"/>
    </source>
</evidence>
<dbReference type="InterPro" id="IPR001100">
    <property type="entry name" value="Pyr_nuc-diS_OxRdtase"/>
</dbReference>
<dbReference type="GO" id="GO:0006749">
    <property type="term" value="P:glutathione metabolic process"/>
    <property type="evidence" value="ECO:0007669"/>
    <property type="project" value="InterPro"/>
</dbReference>
<feature type="binding site" evidence="11">
    <location>
        <begin position="177"/>
        <end position="184"/>
    </location>
    <ligand>
        <name>NAD(+)</name>
        <dbReference type="ChEBI" id="CHEBI:57540"/>
    </ligand>
</feature>
<dbReference type="GO" id="GO:0045454">
    <property type="term" value="P:cell redox homeostasis"/>
    <property type="evidence" value="ECO:0007669"/>
    <property type="project" value="InterPro"/>
</dbReference>
<dbReference type="InterPro" id="IPR012999">
    <property type="entry name" value="Pyr_OxRdtase_I_AS"/>
</dbReference>
<proteinExistence type="inferred from homology"/>
<dbReference type="SUPFAM" id="SSF51905">
    <property type="entry name" value="FAD/NAD(P)-binding domain"/>
    <property type="match status" value="1"/>
</dbReference>
<keyword evidence="5 14" id="KW-0521">NADP</keyword>
<protein>
    <recommendedName>
        <fullName evidence="14">Glutathione reductase</fullName>
        <shortName evidence="14">GRase</shortName>
        <ecNumber evidence="14">1.8.1.7</ecNumber>
    </recommendedName>
</protein>
<feature type="binding site" evidence="11">
    <location>
        <position position="52"/>
    </location>
    <ligand>
        <name>FAD</name>
        <dbReference type="ChEBI" id="CHEBI:57692"/>
    </ligand>
</feature>
<feature type="disulfide bond" description="Redox-active" evidence="12">
    <location>
        <begin position="43"/>
        <end position="48"/>
    </location>
</feature>
<comment type="cofactor">
    <cofactor evidence="11">
        <name>FAD</name>
        <dbReference type="ChEBI" id="CHEBI:57692"/>
    </cofactor>
    <text evidence="11">Binds 1 FAD per subunit.</text>
</comment>
<dbReference type="InterPro" id="IPR046952">
    <property type="entry name" value="GSHR/TRXR-like"/>
</dbReference>
<dbReference type="InterPro" id="IPR023753">
    <property type="entry name" value="FAD/NAD-binding_dom"/>
</dbReference>
<evidence type="ECO:0000256" key="2">
    <source>
        <dbReference type="ARBA" id="ARBA00011738"/>
    </source>
</evidence>
<keyword evidence="7" id="KW-1015">Disulfide bond</keyword>
<dbReference type="Proteomes" id="UP000017819">
    <property type="component" value="Unassembled WGS sequence"/>
</dbReference>
<feature type="domain" description="Pyridine nucleotide-disulphide oxidoreductase dimerisation" evidence="15">
    <location>
        <begin position="340"/>
        <end position="448"/>
    </location>
</feature>
<dbReference type="NCBIfam" id="NF004776">
    <property type="entry name" value="PRK06116.1"/>
    <property type="match status" value="1"/>
</dbReference>
<sequence length="458" mass="49865">MSGHDYDLFVIGGGSGGVRAARVAAQTGAKVAIAERYRFGGTCVIRGCVPKKLLVLASRFPDHFDDSASYGWTLGERSFDWNTLIANKDKEIARLEGLYKGNLEKAGVETFNTRAELTGPNAVRLPDLDREITAGHILIATGGRPYLDRTIPGIEHAITSDDAFHLERFPKRIVIVGGGYIGVEFASIFNGLGAEVTLVHRGDLILRGFDHDLRKGVQDAMRERGVDVRCGENVVAVEKLRDGLRATLKGGERVSADQVMFAIGRVPNIEGLHVEERGIACGPRGQIMVDNYSQTSIPSIYAIGDVTDRLALTPVAIREGMAFVETVFRNNPTDARHELVPTAVFTTPEMASVGLTEEDARKRCSRLDIYKASFRPLPQTLTPRTERMTMKILVDGTNDQLVGIHILGPEAAEMIQILGVLVRMGATKADLDRTVAVHPTAAEELVTMREPVERVGAG</sequence>
<comment type="similarity">
    <text evidence="1 13">Belongs to the class-I pyridine nucleotide-disulfide oxidoreductase family.</text>
</comment>
<comment type="function">
    <text evidence="14">Catalyzes the reduction of glutathione disulfide (GSSG) to reduced glutathione (GSH).</text>
</comment>
<keyword evidence="6 13" id="KW-0560">Oxidoreductase</keyword>
<dbReference type="PANTHER" id="PTHR42737:SF2">
    <property type="entry name" value="GLUTATHIONE REDUCTASE"/>
    <property type="match status" value="1"/>
</dbReference>
<dbReference type="InterPro" id="IPR036188">
    <property type="entry name" value="FAD/NAD-bd_sf"/>
</dbReference>
<keyword evidence="3 13" id="KW-0285">Flavoprotein</keyword>
<dbReference type="eggNOG" id="COG1249">
    <property type="taxonomic scope" value="Bacteria"/>
</dbReference>